<keyword evidence="2" id="KW-1185">Reference proteome</keyword>
<evidence type="ECO:0000313" key="2">
    <source>
        <dbReference type="Proteomes" id="UP001293254"/>
    </source>
</evidence>
<protein>
    <submittedName>
        <fullName evidence="1">Uncharacterized protein</fullName>
    </submittedName>
</protein>
<evidence type="ECO:0000313" key="1">
    <source>
        <dbReference type="EMBL" id="KAK4432800.1"/>
    </source>
</evidence>
<reference evidence="1" key="1">
    <citation type="submission" date="2020-06" db="EMBL/GenBank/DDBJ databases">
        <authorList>
            <person name="Li T."/>
            <person name="Hu X."/>
            <person name="Zhang T."/>
            <person name="Song X."/>
            <person name="Zhang H."/>
            <person name="Dai N."/>
            <person name="Sheng W."/>
            <person name="Hou X."/>
            <person name="Wei L."/>
        </authorList>
    </citation>
    <scope>NUCLEOTIDE SEQUENCE</scope>
    <source>
        <strain evidence="1">3651</strain>
        <tissue evidence="1">Leaf</tissue>
    </source>
</reference>
<reference evidence="1" key="2">
    <citation type="journal article" date="2024" name="Plant">
        <title>Genomic evolution and insights into agronomic trait innovations of Sesamum species.</title>
        <authorList>
            <person name="Miao H."/>
            <person name="Wang L."/>
            <person name="Qu L."/>
            <person name="Liu H."/>
            <person name="Sun Y."/>
            <person name="Le M."/>
            <person name="Wang Q."/>
            <person name="Wei S."/>
            <person name="Zheng Y."/>
            <person name="Lin W."/>
            <person name="Duan Y."/>
            <person name="Cao H."/>
            <person name="Xiong S."/>
            <person name="Wang X."/>
            <person name="Wei L."/>
            <person name="Li C."/>
            <person name="Ma Q."/>
            <person name="Ju M."/>
            <person name="Zhao R."/>
            <person name="Li G."/>
            <person name="Mu C."/>
            <person name="Tian Q."/>
            <person name="Mei H."/>
            <person name="Zhang T."/>
            <person name="Gao T."/>
            <person name="Zhang H."/>
        </authorList>
    </citation>
    <scope>NUCLEOTIDE SEQUENCE</scope>
    <source>
        <strain evidence="1">3651</strain>
    </source>
</reference>
<dbReference type="Proteomes" id="UP001293254">
    <property type="component" value="Unassembled WGS sequence"/>
</dbReference>
<name>A0AAE2CSE8_9LAMI</name>
<proteinExistence type="predicted"/>
<sequence length="110" mass="12950">MVKFSKYLLTNAFDKSLQKEEEVKKMLPHSISLEDDLDDGATQVVVSALPRTSVKFVSKLFDFLIDHLHIVSRKNETRRYRIVRSKIRTSRTILYCRQKLRKRDTSGFCK</sequence>
<dbReference type="EMBL" id="JACGWO010000003">
    <property type="protein sequence ID" value="KAK4432800.1"/>
    <property type="molecule type" value="Genomic_DNA"/>
</dbReference>
<dbReference type="AlphaFoldDB" id="A0AAE2CSE8"/>
<comment type="caution">
    <text evidence="1">The sequence shown here is derived from an EMBL/GenBank/DDBJ whole genome shotgun (WGS) entry which is preliminary data.</text>
</comment>
<organism evidence="1 2">
    <name type="scientific">Sesamum alatum</name>
    <dbReference type="NCBI Taxonomy" id="300844"/>
    <lineage>
        <taxon>Eukaryota</taxon>
        <taxon>Viridiplantae</taxon>
        <taxon>Streptophyta</taxon>
        <taxon>Embryophyta</taxon>
        <taxon>Tracheophyta</taxon>
        <taxon>Spermatophyta</taxon>
        <taxon>Magnoliopsida</taxon>
        <taxon>eudicotyledons</taxon>
        <taxon>Gunneridae</taxon>
        <taxon>Pentapetalae</taxon>
        <taxon>asterids</taxon>
        <taxon>lamiids</taxon>
        <taxon>Lamiales</taxon>
        <taxon>Pedaliaceae</taxon>
        <taxon>Sesamum</taxon>
    </lineage>
</organism>
<accession>A0AAE2CSE8</accession>
<gene>
    <name evidence="1" type="ORF">Salat_1042200</name>
</gene>